<comment type="subcellular location">
    <subcellularLocation>
        <location evidence="1">Membrane</location>
        <topology evidence="1">Multi-pass membrane protein</topology>
    </subcellularLocation>
</comment>
<dbReference type="EMBL" id="FOKG01000023">
    <property type="protein sequence ID" value="SFB59401.1"/>
    <property type="molecule type" value="Genomic_DNA"/>
</dbReference>
<feature type="non-terminal residue" evidence="7">
    <location>
        <position position="52"/>
    </location>
</feature>
<dbReference type="Gene3D" id="1.20.1730.10">
    <property type="entry name" value="Sodium/glucose cotransporter"/>
    <property type="match status" value="1"/>
</dbReference>
<evidence type="ECO:0000313" key="7">
    <source>
        <dbReference type="EMBL" id="SFB59401.1"/>
    </source>
</evidence>
<dbReference type="GO" id="GO:0022857">
    <property type="term" value="F:transmembrane transporter activity"/>
    <property type="evidence" value="ECO:0007669"/>
    <property type="project" value="InterPro"/>
</dbReference>
<evidence type="ECO:0000313" key="8">
    <source>
        <dbReference type="Proteomes" id="UP000243799"/>
    </source>
</evidence>
<keyword evidence="4 6" id="KW-1133">Transmembrane helix</keyword>
<evidence type="ECO:0000256" key="2">
    <source>
        <dbReference type="ARBA" id="ARBA00006434"/>
    </source>
</evidence>
<evidence type="ECO:0000256" key="6">
    <source>
        <dbReference type="SAM" id="Phobius"/>
    </source>
</evidence>
<keyword evidence="3 6" id="KW-0812">Transmembrane</keyword>
<dbReference type="GO" id="GO:0016020">
    <property type="term" value="C:membrane"/>
    <property type="evidence" value="ECO:0007669"/>
    <property type="project" value="UniProtKB-SubCell"/>
</dbReference>
<evidence type="ECO:0000256" key="5">
    <source>
        <dbReference type="ARBA" id="ARBA00023136"/>
    </source>
</evidence>
<evidence type="ECO:0000256" key="1">
    <source>
        <dbReference type="ARBA" id="ARBA00004141"/>
    </source>
</evidence>
<gene>
    <name evidence="7" type="ORF">SAMN05216266_12382</name>
</gene>
<organism evidence="7 8">
    <name type="scientific">Amycolatopsis marina</name>
    <dbReference type="NCBI Taxonomy" id="490629"/>
    <lineage>
        <taxon>Bacteria</taxon>
        <taxon>Bacillati</taxon>
        <taxon>Actinomycetota</taxon>
        <taxon>Actinomycetes</taxon>
        <taxon>Pseudonocardiales</taxon>
        <taxon>Pseudonocardiaceae</taxon>
        <taxon>Amycolatopsis</taxon>
    </lineage>
</organism>
<evidence type="ECO:0008006" key="9">
    <source>
        <dbReference type="Google" id="ProtNLM"/>
    </source>
</evidence>
<accession>A0A1I1C9S7</accession>
<evidence type="ECO:0000256" key="3">
    <source>
        <dbReference type="ARBA" id="ARBA00022692"/>
    </source>
</evidence>
<name>A0A1I1C9S7_9PSEU</name>
<dbReference type="PROSITE" id="PS50283">
    <property type="entry name" value="NA_SOLUT_SYMP_3"/>
    <property type="match status" value="1"/>
</dbReference>
<proteinExistence type="inferred from homology"/>
<sequence>MRALDLAIIVVFLVGTPLLGIAIAGKQKSSSDYFVGSRKVPWWAVTFSVVAT</sequence>
<dbReference type="InterPro" id="IPR001734">
    <property type="entry name" value="Na/solute_symporter"/>
</dbReference>
<dbReference type="Proteomes" id="UP000243799">
    <property type="component" value="Unassembled WGS sequence"/>
</dbReference>
<evidence type="ECO:0000256" key="4">
    <source>
        <dbReference type="ARBA" id="ARBA00022989"/>
    </source>
</evidence>
<dbReference type="STRING" id="490629.SAMN05216266_12382"/>
<reference evidence="8" key="1">
    <citation type="submission" date="2016-10" db="EMBL/GenBank/DDBJ databases">
        <authorList>
            <person name="Varghese N."/>
            <person name="Submissions S."/>
        </authorList>
    </citation>
    <scope>NUCLEOTIDE SEQUENCE [LARGE SCALE GENOMIC DNA]</scope>
    <source>
        <strain evidence="8">CGMCC 4.3568</strain>
    </source>
</reference>
<keyword evidence="8" id="KW-1185">Reference proteome</keyword>
<feature type="transmembrane region" description="Helical" evidence="6">
    <location>
        <begin position="6"/>
        <end position="24"/>
    </location>
</feature>
<protein>
    <recommendedName>
        <fullName evidence="9">Solute:Na+ symporter, SSS family</fullName>
    </recommendedName>
</protein>
<dbReference type="AlphaFoldDB" id="A0A1I1C9S7"/>
<comment type="similarity">
    <text evidence="2">Belongs to the sodium:solute symporter (SSF) (TC 2.A.21) family.</text>
</comment>
<dbReference type="InterPro" id="IPR038377">
    <property type="entry name" value="Na/Glc_symporter_sf"/>
</dbReference>
<keyword evidence="5 6" id="KW-0472">Membrane</keyword>